<sequence>MKNYHGHVQGLKQTRIKSQKLSRLTGLDMSYRASPPTKPLYIASSPNMSDNQTSIYSIIPKHVRQPKHHIQHHLQTCPTTKPPYAASPPNMFDN</sequence>
<gene>
    <name evidence="2" type="ORF">PoB_003209500</name>
</gene>
<keyword evidence="3" id="KW-1185">Reference proteome</keyword>
<name>A0AAV4ABQ4_9GAST</name>
<evidence type="ECO:0000256" key="1">
    <source>
        <dbReference type="SAM" id="MobiDB-lite"/>
    </source>
</evidence>
<feature type="region of interest" description="Disordered" evidence="1">
    <location>
        <begin position="67"/>
        <end position="94"/>
    </location>
</feature>
<dbReference type="AlphaFoldDB" id="A0AAV4ABQ4"/>
<reference evidence="2 3" key="1">
    <citation type="journal article" date="2021" name="Elife">
        <title>Chloroplast acquisition without the gene transfer in kleptoplastic sea slugs, Plakobranchus ocellatus.</title>
        <authorList>
            <person name="Maeda T."/>
            <person name="Takahashi S."/>
            <person name="Yoshida T."/>
            <person name="Shimamura S."/>
            <person name="Takaki Y."/>
            <person name="Nagai Y."/>
            <person name="Toyoda A."/>
            <person name="Suzuki Y."/>
            <person name="Arimoto A."/>
            <person name="Ishii H."/>
            <person name="Satoh N."/>
            <person name="Nishiyama T."/>
            <person name="Hasebe M."/>
            <person name="Maruyama T."/>
            <person name="Minagawa J."/>
            <person name="Obokata J."/>
            <person name="Shigenobu S."/>
        </authorList>
    </citation>
    <scope>NUCLEOTIDE SEQUENCE [LARGE SCALE GENOMIC DNA]</scope>
</reference>
<evidence type="ECO:0000313" key="3">
    <source>
        <dbReference type="Proteomes" id="UP000735302"/>
    </source>
</evidence>
<evidence type="ECO:0000313" key="2">
    <source>
        <dbReference type="EMBL" id="GFO05590.1"/>
    </source>
</evidence>
<comment type="caution">
    <text evidence="2">The sequence shown here is derived from an EMBL/GenBank/DDBJ whole genome shotgun (WGS) entry which is preliminary data.</text>
</comment>
<organism evidence="2 3">
    <name type="scientific">Plakobranchus ocellatus</name>
    <dbReference type="NCBI Taxonomy" id="259542"/>
    <lineage>
        <taxon>Eukaryota</taxon>
        <taxon>Metazoa</taxon>
        <taxon>Spiralia</taxon>
        <taxon>Lophotrochozoa</taxon>
        <taxon>Mollusca</taxon>
        <taxon>Gastropoda</taxon>
        <taxon>Heterobranchia</taxon>
        <taxon>Euthyneura</taxon>
        <taxon>Panpulmonata</taxon>
        <taxon>Sacoglossa</taxon>
        <taxon>Placobranchoidea</taxon>
        <taxon>Plakobranchidae</taxon>
        <taxon>Plakobranchus</taxon>
    </lineage>
</organism>
<protein>
    <submittedName>
        <fullName evidence="2">Uncharacterized protein</fullName>
    </submittedName>
</protein>
<dbReference type="EMBL" id="BLXT01003749">
    <property type="protein sequence ID" value="GFO05590.1"/>
    <property type="molecule type" value="Genomic_DNA"/>
</dbReference>
<proteinExistence type="predicted"/>
<accession>A0AAV4ABQ4</accession>
<dbReference type="Proteomes" id="UP000735302">
    <property type="component" value="Unassembled WGS sequence"/>
</dbReference>